<evidence type="ECO:0000256" key="3">
    <source>
        <dbReference type="ARBA" id="ARBA00022842"/>
    </source>
</evidence>
<keyword evidence="2" id="KW-0547">Nucleotide-binding</keyword>
<dbReference type="InterPro" id="IPR027417">
    <property type="entry name" value="P-loop_NTPase"/>
</dbReference>
<dbReference type="AlphaFoldDB" id="A0AAW0CAC4"/>
<evidence type="ECO:0000313" key="6">
    <source>
        <dbReference type="EMBL" id="KAK7035334.1"/>
    </source>
</evidence>
<name>A0AAW0CAC4_9AGAR</name>
<dbReference type="PANTHER" id="PTHR46498">
    <property type="entry name" value="GTP-BINDING PROTEIN 8"/>
    <property type="match status" value="1"/>
</dbReference>
<sequence>MNHHVCRLTRTVILGIRTYSTPTGIFRDTQAAELVAVVKPRNHRDTRVDENGNIEFPKLGGLPEVIVTGRANSGKSSLFNAVLGRKNLIATSKRAGRTRSLDFFRIGTAPGKLILVDAPGYGRRGRPEWGELFDHYVKSRQELRRILVTFNTKNGINGYDEEMLGLLCQNIIDDFTSRMTNSANPSRTRPLVQIQPIFTKADSLPNKQEAAQEIINEMKGKINNAVTEAVRNALEGSLGATPGSSETISKMMCLTPILTSAVINPPFGIDEVRKNIAGACGLTG</sequence>
<evidence type="ECO:0000256" key="2">
    <source>
        <dbReference type="ARBA" id="ARBA00022741"/>
    </source>
</evidence>
<dbReference type="GO" id="GO:0005739">
    <property type="term" value="C:mitochondrion"/>
    <property type="evidence" value="ECO:0007669"/>
    <property type="project" value="TreeGrafter"/>
</dbReference>
<dbReference type="Proteomes" id="UP001383192">
    <property type="component" value="Unassembled WGS sequence"/>
</dbReference>
<accession>A0AAW0CAC4</accession>
<dbReference type="Gene3D" id="3.40.50.300">
    <property type="entry name" value="P-loop containing nucleotide triphosphate hydrolases"/>
    <property type="match status" value="1"/>
</dbReference>
<keyword evidence="1" id="KW-0479">Metal-binding</keyword>
<dbReference type="InterPro" id="IPR052279">
    <property type="entry name" value="EngB_GTPase"/>
</dbReference>
<evidence type="ECO:0000259" key="5">
    <source>
        <dbReference type="PROSITE" id="PS51706"/>
    </source>
</evidence>
<keyword evidence="3" id="KW-0460">Magnesium</keyword>
<dbReference type="InterPro" id="IPR006073">
    <property type="entry name" value="GTP-bd"/>
</dbReference>
<evidence type="ECO:0000313" key="7">
    <source>
        <dbReference type="Proteomes" id="UP001383192"/>
    </source>
</evidence>
<keyword evidence="7" id="KW-1185">Reference proteome</keyword>
<protein>
    <recommendedName>
        <fullName evidence="5">EngB-type G domain-containing protein</fullName>
    </recommendedName>
</protein>
<evidence type="ECO:0000256" key="1">
    <source>
        <dbReference type="ARBA" id="ARBA00022723"/>
    </source>
</evidence>
<comment type="caution">
    <text evidence="6">The sequence shown here is derived from an EMBL/GenBank/DDBJ whole genome shotgun (WGS) entry which is preliminary data.</text>
</comment>
<organism evidence="6 7">
    <name type="scientific">Paramarasmius palmivorus</name>
    <dbReference type="NCBI Taxonomy" id="297713"/>
    <lineage>
        <taxon>Eukaryota</taxon>
        <taxon>Fungi</taxon>
        <taxon>Dikarya</taxon>
        <taxon>Basidiomycota</taxon>
        <taxon>Agaricomycotina</taxon>
        <taxon>Agaricomycetes</taxon>
        <taxon>Agaricomycetidae</taxon>
        <taxon>Agaricales</taxon>
        <taxon>Marasmiineae</taxon>
        <taxon>Marasmiaceae</taxon>
        <taxon>Paramarasmius</taxon>
    </lineage>
</organism>
<evidence type="ECO:0000256" key="4">
    <source>
        <dbReference type="ARBA" id="ARBA00023134"/>
    </source>
</evidence>
<proteinExistence type="predicted"/>
<dbReference type="Pfam" id="PF01926">
    <property type="entry name" value="MMR_HSR1"/>
    <property type="match status" value="1"/>
</dbReference>
<dbReference type="SUPFAM" id="SSF52540">
    <property type="entry name" value="P-loop containing nucleoside triphosphate hydrolases"/>
    <property type="match status" value="1"/>
</dbReference>
<dbReference type="PANTHER" id="PTHR46498:SF1">
    <property type="entry name" value="GTP-BINDING PROTEIN 8"/>
    <property type="match status" value="1"/>
</dbReference>
<keyword evidence="4" id="KW-0342">GTP-binding</keyword>
<dbReference type="EMBL" id="JAYKXP010000053">
    <property type="protein sequence ID" value="KAK7035334.1"/>
    <property type="molecule type" value="Genomic_DNA"/>
</dbReference>
<dbReference type="InterPro" id="IPR030393">
    <property type="entry name" value="G_ENGB_dom"/>
</dbReference>
<gene>
    <name evidence="6" type="ORF">VNI00_011865</name>
</gene>
<dbReference type="GO" id="GO:0005525">
    <property type="term" value="F:GTP binding"/>
    <property type="evidence" value="ECO:0007669"/>
    <property type="project" value="UniProtKB-KW"/>
</dbReference>
<feature type="domain" description="EngB-type G" evidence="5">
    <location>
        <begin position="61"/>
        <end position="254"/>
    </location>
</feature>
<dbReference type="GO" id="GO:0046872">
    <property type="term" value="F:metal ion binding"/>
    <property type="evidence" value="ECO:0007669"/>
    <property type="project" value="UniProtKB-KW"/>
</dbReference>
<reference evidence="6 7" key="1">
    <citation type="submission" date="2024-01" db="EMBL/GenBank/DDBJ databases">
        <title>A draft genome for a cacao thread blight-causing isolate of Paramarasmius palmivorus.</title>
        <authorList>
            <person name="Baruah I.K."/>
            <person name="Bukari Y."/>
            <person name="Amoako-Attah I."/>
            <person name="Meinhardt L.W."/>
            <person name="Bailey B.A."/>
            <person name="Cohen S.P."/>
        </authorList>
    </citation>
    <scope>NUCLEOTIDE SEQUENCE [LARGE SCALE GENOMIC DNA]</scope>
    <source>
        <strain evidence="6 7">GH-12</strain>
    </source>
</reference>
<dbReference type="PROSITE" id="PS51706">
    <property type="entry name" value="G_ENGB"/>
    <property type="match status" value="1"/>
</dbReference>